<reference evidence="1" key="1">
    <citation type="journal article" date="2012" name="PLoS ONE">
        <title>Gene sets for utilization of primary and secondary nutrition supplies in the distal gut of endangered iberian lynx.</title>
        <authorList>
            <person name="Alcaide M."/>
            <person name="Messina E."/>
            <person name="Richter M."/>
            <person name="Bargiela R."/>
            <person name="Peplies J."/>
            <person name="Huws S.A."/>
            <person name="Newbold C.J."/>
            <person name="Golyshin P.N."/>
            <person name="Simon M.A."/>
            <person name="Lopez G."/>
            <person name="Yakimov M.M."/>
            <person name="Ferrer M."/>
        </authorList>
    </citation>
    <scope>NUCLEOTIDE SEQUENCE</scope>
</reference>
<sequence length="36" mass="4253">MGWLQCNSSFRIRLIYQQPINSTPPPLLYRVRMAVC</sequence>
<organism evidence="1">
    <name type="scientific">gut metagenome</name>
    <dbReference type="NCBI Taxonomy" id="749906"/>
    <lineage>
        <taxon>unclassified sequences</taxon>
        <taxon>metagenomes</taxon>
        <taxon>organismal metagenomes</taxon>
    </lineage>
</organism>
<protein>
    <submittedName>
        <fullName evidence="1">Uncharacterized protein</fullName>
    </submittedName>
</protein>
<comment type="caution">
    <text evidence="1">The sequence shown here is derived from an EMBL/GenBank/DDBJ whole genome shotgun (WGS) entry which is preliminary data.</text>
</comment>
<dbReference type="AlphaFoldDB" id="J9FKT0"/>
<name>J9FKT0_9ZZZZ</name>
<accession>J9FKT0</accession>
<evidence type="ECO:0000313" key="1">
    <source>
        <dbReference type="EMBL" id="EJW95501.1"/>
    </source>
</evidence>
<dbReference type="EMBL" id="AMCI01005770">
    <property type="protein sequence ID" value="EJW95501.1"/>
    <property type="molecule type" value="Genomic_DNA"/>
</dbReference>
<gene>
    <name evidence="1" type="ORF">EVA_16393</name>
</gene>
<proteinExistence type="predicted"/>